<dbReference type="AlphaFoldDB" id="A0A1H4FZ45"/>
<dbReference type="OrthoDB" id="7351634at2"/>
<dbReference type="InterPro" id="IPR036388">
    <property type="entry name" value="WH-like_DNA-bd_sf"/>
</dbReference>
<proteinExistence type="predicted"/>
<dbReference type="Pfam" id="PF13730">
    <property type="entry name" value="HTH_36"/>
    <property type="match status" value="1"/>
</dbReference>
<accession>A0A1H4FZ45</accession>
<dbReference type="EMBL" id="FNQM01000031">
    <property type="protein sequence ID" value="SEB02351.1"/>
    <property type="molecule type" value="Genomic_DNA"/>
</dbReference>
<name>A0A1H4FZ45_9RHOB</name>
<gene>
    <name evidence="2" type="ORF">SAMN05444370_13125</name>
</gene>
<dbReference type="Proteomes" id="UP000198703">
    <property type="component" value="Unassembled WGS sequence"/>
</dbReference>
<keyword evidence="3" id="KW-1185">Reference proteome</keyword>
<sequence length="162" mass="18088">MLTIRNSPSPQPQSAPPAPEGSSDAQSAVYAKFREAVVGGFQAVPDILLKQQDQLGLTPTDMLVLLNITMHWWYPQQKPFPRATTIARRMGVAQRTVQRSIRNLEQLGYLSREKDGKGRMVLDPEPLVQRLCELVKNDPDYAYRSRARDGGEPTGSNQPAPF</sequence>
<dbReference type="CDD" id="cd00090">
    <property type="entry name" value="HTH_ARSR"/>
    <property type="match status" value="1"/>
</dbReference>
<protein>
    <submittedName>
        <fullName evidence="2">Helix-turn-helix domain-containing protein</fullName>
    </submittedName>
</protein>
<dbReference type="STRING" id="89524.SAMN05444370_13125"/>
<organism evidence="2 3">
    <name type="scientific">Rubrimonas cliftonensis</name>
    <dbReference type="NCBI Taxonomy" id="89524"/>
    <lineage>
        <taxon>Bacteria</taxon>
        <taxon>Pseudomonadati</taxon>
        <taxon>Pseudomonadota</taxon>
        <taxon>Alphaproteobacteria</taxon>
        <taxon>Rhodobacterales</taxon>
        <taxon>Paracoccaceae</taxon>
        <taxon>Rubrimonas</taxon>
    </lineage>
</organism>
<dbReference type="RefSeq" id="WP_093256422.1">
    <property type="nucleotide sequence ID" value="NZ_FNQM01000031.1"/>
</dbReference>
<dbReference type="InterPro" id="IPR011991">
    <property type="entry name" value="ArsR-like_HTH"/>
</dbReference>
<feature type="region of interest" description="Disordered" evidence="1">
    <location>
        <begin position="1"/>
        <end position="26"/>
    </location>
</feature>
<dbReference type="SUPFAM" id="SSF46785">
    <property type="entry name" value="Winged helix' DNA-binding domain"/>
    <property type="match status" value="1"/>
</dbReference>
<dbReference type="GO" id="GO:0006355">
    <property type="term" value="P:regulation of DNA-templated transcription"/>
    <property type="evidence" value="ECO:0007669"/>
    <property type="project" value="UniProtKB-ARBA"/>
</dbReference>
<evidence type="ECO:0000256" key="1">
    <source>
        <dbReference type="SAM" id="MobiDB-lite"/>
    </source>
</evidence>
<evidence type="ECO:0000313" key="2">
    <source>
        <dbReference type="EMBL" id="SEB02351.1"/>
    </source>
</evidence>
<dbReference type="Gene3D" id="1.10.10.10">
    <property type="entry name" value="Winged helix-like DNA-binding domain superfamily/Winged helix DNA-binding domain"/>
    <property type="match status" value="1"/>
</dbReference>
<dbReference type="InterPro" id="IPR036390">
    <property type="entry name" value="WH_DNA-bd_sf"/>
</dbReference>
<reference evidence="2 3" key="1">
    <citation type="submission" date="2016-10" db="EMBL/GenBank/DDBJ databases">
        <authorList>
            <person name="de Groot N.N."/>
        </authorList>
    </citation>
    <scope>NUCLEOTIDE SEQUENCE [LARGE SCALE GENOMIC DNA]</scope>
    <source>
        <strain evidence="2 3">DSM 15345</strain>
    </source>
</reference>
<feature type="region of interest" description="Disordered" evidence="1">
    <location>
        <begin position="143"/>
        <end position="162"/>
    </location>
</feature>
<feature type="compositionally biased region" description="Pro residues" evidence="1">
    <location>
        <begin position="9"/>
        <end position="19"/>
    </location>
</feature>
<evidence type="ECO:0000313" key="3">
    <source>
        <dbReference type="Proteomes" id="UP000198703"/>
    </source>
</evidence>